<dbReference type="Proteomes" id="UP000683925">
    <property type="component" value="Unassembled WGS sequence"/>
</dbReference>
<sequence length="235" mass="27792">MNRNFELEQTTRSEELIEKVETLTQWIYRLCESNNLSLKTTELAAQIIQICLSQKSCNLNNILLIAITSFFISVKYNECQSLFQFNLQDCILLGNCAYSKEDFLEMELQILNLIHFDMNLTTICDLLQEEQTKYIDLILFVTLDSEFWSFSKFELLKAIQQFNNNHQNVQNETTNKILNLIQTKVNLLTAYSNEEKSNFQLKRKRIQKWKFKSKKNSKNRNFNSLNQKSINIQLL</sequence>
<protein>
    <recommendedName>
        <fullName evidence="2">Cyclin-like domain-containing protein</fullName>
    </recommendedName>
</protein>
<dbReference type="SMART" id="SM00385">
    <property type="entry name" value="CYCLIN"/>
    <property type="match status" value="1"/>
</dbReference>
<evidence type="ECO:0000256" key="1">
    <source>
        <dbReference type="RuleBase" id="RU000383"/>
    </source>
</evidence>
<evidence type="ECO:0000313" key="4">
    <source>
        <dbReference type="Proteomes" id="UP000683925"/>
    </source>
</evidence>
<evidence type="ECO:0000259" key="2">
    <source>
        <dbReference type="SMART" id="SM00385"/>
    </source>
</evidence>
<dbReference type="Pfam" id="PF00134">
    <property type="entry name" value="Cyclin_N"/>
    <property type="match status" value="1"/>
</dbReference>
<dbReference type="OrthoDB" id="306099at2759"/>
<gene>
    <name evidence="3" type="ORF">POCTA_138.1.T0030211</name>
</gene>
<proteinExistence type="inferred from homology"/>
<dbReference type="InterPro" id="IPR039361">
    <property type="entry name" value="Cyclin"/>
</dbReference>
<feature type="domain" description="Cyclin-like" evidence="2">
    <location>
        <begin position="25"/>
        <end position="112"/>
    </location>
</feature>
<dbReference type="AlphaFoldDB" id="A0A8S1RYZ7"/>
<dbReference type="FunFam" id="1.10.472.10:FF:000269">
    <property type="entry name" value="Uncharacterized protein"/>
    <property type="match status" value="1"/>
</dbReference>
<reference evidence="3" key="1">
    <citation type="submission" date="2021-01" db="EMBL/GenBank/DDBJ databases">
        <authorList>
            <consortium name="Genoscope - CEA"/>
            <person name="William W."/>
        </authorList>
    </citation>
    <scope>NUCLEOTIDE SEQUENCE</scope>
</reference>
<comment type="caution">
    <text evidence="3">The sequence shown here is derived from an EMBL/GenBank/DDBJ whole genome shotgun (WGS) entry which is preliminary data.</text>
</comment>
<dbReference type="InterPro" id="IPR006671">
    <property type="entry name" value="Cyclin_N"/>
</dbReference>
<dbReference type="InterPro" id="IPR013763">
    <property type="entry name" value="Cyclin-like_dom"/>
</dbReference>
<name>A0A8S1RYZ7_PAROT</name>
<keyword evidence="4" id="KW-1185">Reference proteome</keyword>
<keyword evidence="1" id="KW-0195">Cyclin</keyword>
<dbReference type="EMBL" id="CAJJDP010000001">
    <property type="protein sequence ID" value="CAD8131999.1"/>
    <property type="molecule type" value="Genomic_DNA"/>
</dbReference>
<accession>A0A8S1RYZ7</accession>
<dbReference type="PANTHER" id="PTHR10177">
    <property type="entry name" value="CYCLINS"/>
    <property type="match status" value="1"/>
</dbReference>
<organism evidence="3 4">
    <name type="scientific">Paramecium octaurelia</name>
    <dbReference type="NCBI Taxonomy" id="43137"/>
    <lineage>
        <taxon>Eukaryota</taxon>
        <taxon>Sar</taxon>
        <taxon>Alveolata</taxon>
        <taxon>Ciliophora</taxon>
        <taxon>Intramacronucleata</taxon>
        <taxon>Oligohymenophorea</taxon>
        <taxon>Peniculida</taxon>
        <taxon>Parameciidae</taxon>
        <taxon>Paramecium</taxon>
    </lineage>
</organism>
<dbReference type="OMA" id="KYNECQS"/>
<comment type="similarity">
    <text evidence="1">Belongs to the cyclin family.</text>
</comment>
<evidence type="ECO:0000313" key="3">
    <source>
        <dbReference type="EMBL" id="CAD8131999.1"/>
    </source>
</evidence>